<dbReference type="Proteomes" id="UP000543598">
    <property type="component" value="Unassembled WGS sequence"/>
</dbReference>
<accession>A0A7Y2LZB4</accession>
<name>A0A7Y2LZB4_9MICO</name>
<evidence type="ECO:0000313" key="1">
    <source>
        <dbReference type="EMBL" id="NNH03630.1"/>
    </source>
</evidence>
<keyword evidence="2" id="KW-1185">Reference proteome</keyword>
<evidence type="ECO:0008006" key="3">
    <source>
        <dbReference type="Google" id="ProtNLM"/>
    </source>
</evidence>
<dbReference type="Gene3D" id="3.40.50.2000">
    <property type="entry name" value="Glycogen Phosphorylase B"/>
    <property type="match status" value="1"/>
</dbReference>
<dbReference type="AlphaFoldDB" id="A0A7Y2LZB4"/>
<sequence length="166" mass="17199">MIPAIEALAGQGRLLVVATGGAGTAELRARYPRDDVLIEDCVDFEQAFPHTQVYVTNGGLGGVLLALSHGVALLVAGMREGKGDINARLASRGLAVDLRTEKPSTRAIARGAERVLGDAGMTERVAGVAASLAALDSVELVVRGILDRVPDSDPPRAHRPADATAD</sequence>
<dbReference type="RefSeq" id="WP_167035260.1">
    <property type="nucleotide sequence ID" value="NZ_BAAANA010000002.1"/>
</dbReference>
<protein>
    <recommendedName>
        <fullName evidence="3">Glycosyl transferase family 28 C-terminal domain-containing protein</fullName>
    </recommendedName>
</protein>
<evidence type="ECO:0000313" key="2">
    <source>
        <dbReference type="Proteomes" id="UP000543598"/>
    </source>
</evidence>
<comment type="caution">
    <text evidence="1">The sequence shown here is derived from an EMBL/GenBank/DDBJ whole genome shotgun (WGS) entry which is preliminary data.</text>
</comment>
<dbReference type="EMBL" id="JABEMB010000007">
    <property type="protein sequence ID" value="NNH03630.1"/>
    <property type="molecule type" value="Genomic_DNA"/>
</dbReference>
<reference evidence="1 2" key="1">
    <citation type="submission" date="2020-05" db="EMBL/GenBank/DDBJ databases">
        <title>MicrobeNet Type strains.</title>
        <authorList>
            <person name="Nicholson A.C."/>
        </authorList>
    </citation>
    <scope>NUCLEOTIDE SEQUENCE [LARGE SCALE GENOMIC DNA]</scope>
    <source>
        <strain evidence="1 2">JCM 14282</strain>
    </source>
</reference>
<dbReference type="SUPFAM" id="SSF53756">
    <property type="entry name" value="UDP-Glycosyltransferase/glycogen phosphorylase"/>
    <property type="match status" value="1"/>
</dbReference>
<organism evidence="1 2">
    <name type="scientific">Microbacterium ulmi</name>
    <dbReference type="NCBI Taxonomy" id="179095"/>
    <lineage>
        <taxon>Bacteria</taxon>
        <taxon>Bacillati</taxon>
        <taxon>Actinomycetota</taxon>
        <taxon>Actinomycetes</taxon>
        <taxon>Micrococcales</taxon>
        <taxon>Microbacteriaceae</taxon>
        <taxon>Microbacterium</taxon>
    </lineage>
</organism>
<proteinExistence type="predicted"/>
<gene>
    <name evidence="1" type="ORF">HLA99_07185</name>
</gene>